<feature type="region of interest" description="Disordered" evidence="1">
    <location>
        <begin position="78"/>
        <end position="103"/>
    </location>
</feature>
<dbReference type="AlphaFoldDB" id="A0ABC8BUH4"/>
<protein>
    <submittedName>
        <fullName evidence="3">DNA-binding protein</fullName>
    </submittedName>
</protein>
<accession>A0ABC8BUH4</accession>
<gene>
    <name evidence="3" type="ORF">B7C62_18230</name>
</gene>
<proteinExistence type="predicted"/>
<sequence length="103" mass="11561">MTRRTRDLMTFSEAFDLPLAMDLRTAARAFGVCPATAYKLIRLGRFPCPVLRLGHQYRIPTSHVLRALGIDERPVYSVPLEEPGADDDHGSLDVPRTGTEHRT</sequence>
<dbReference type="Proteomes" id="UP000192251">
    <property type="component" value="Chromosome"/>
</dbReference>
<dbReference type="RefSeq" id="WP_084747874.1">
    <property type="nucleotide sequence ID" value="NZ_CP020563.1"/>
</dbReference>
<name>A0ABC8BUH4_9ACTN</name>
<reference evidence="3 4" key="1">
    <citation type="submission" date="2017-04" db="EMBL/GenBank/DDBJ databases">
        <title>The complete genome sequence of Streptomyces albolongus YIM 101047, the producer of novel bafilomycins and novel odoriferous sesquiterpenoids.</title>
        <authorList>
            <person name="Yin M."/>
            <person name="Jiang Y."/>
        </authorList>
    </citation>
    <scope>NUCLEOTIDE SEQUENCE [LARGE SCALE GENOMIC DNA]</scope>
    <source>
        <strain evidence="3 4">YIM 101047</strain>
    </source>
</reference>
<feature type="domain" description="Helix-turn-helix" evidence="2">
    <location>
        <begin position="22"/>
        <end position="66"/>
    </location>
</feature>
<dbReference type="KEGG" id="kab:B7C62_18230"/>
<dbReference type="GO" id="GO:0003677">
    <property type="term" value="F:DNA binding"/>
    <property type="evidence" value="ECO:0007669"/>
    <property type="project" value="UniProtKB-KW"/>
</dbReference>
<keyword evidence="3" id="KW-0238">DNA-binding</keyword>
<keyword evidence="4" id="KW-1185">Reference proteome</keyword>
<dbReference type="EMBL" id="CP020563">
    <property type="protein sequence ID" value="ARF73976.1"/>
    <property type="molecule type" value="Genomic_DNA"/>
</dbReference>
<evidence type="ECO:0000256" key="1">
    <source>
        <dbReference type="SAM" id="MobiDB-lite"/>
    </source>
</evidence>
<dbReference type="InterPro" id="IPR041657">
    <property type="entry name" value="HTH_17"/>
</dbReference>
<dbReference type="Pfam" id="PF12728">
    <property type="entry name" value="HTH_17"/>
    <property type="match status" value="1"/>
</dbReference>
<evidence type="ECO:0000259" key="2">
    <source>
        <dbReference type="Pfam" id="PF12728"/>
    </source>
</evidence>
<evidence type="ECO:0000313" key="4">
    <source>
        <dbReference type="Proteomes" id="UP000192251"/>
    </source>
</evidence>
<organism evidence="3 4">
    <name type="scientific">Kitasatospora albolonga</name>
    <dbReference type="NCBI Taxonomy" id="68173"/>
    <lineage>
        <taxon>Bacteria</taxon>
        <taxon>Bacillati</taxon>
        <taxon>Actinomycetota</taxon>
        <taxon>Actinomycetes</taxon>
        <taxon>Kitasatosporales</taxon>
        <taxon>Streptomycetaceae</taxon>
        <taxon>Kitasatospora</taxon>
    </lineage>
</organism>
<evidence type="ECO:0000313" key="3">
    <source>
        <dbReference type="EMBL" id="ARF73976.1"/>
    </source>
</evidence>